<dbReference type="EMBL" id="BLLF01005979">
    <property type="protein sequence ID" value="GFH31826.1"/>
    <property type="molecule type" value="Genomic_DNA"/>
</dbReference>
<feature type="non-terminal residue" evidence="2">
    <location>
        <position position="1"/>
    </location>
</feature>
<proteinExistence type="predicted"/>
<comment type="caution">
    <text evidence="2">The sequence shown here is derived from an EMBL/GenBank/DDBJ whole genome shotgun (WGS) entry which is preliminary data.</text>
</comment>
<accession>A0A6A0AGG8</accession>
<organism evidence="2 3">
    <name type="scientific">Haematococcus lacustris</name>
    <name type="common">Green alga</name>
    <name type="synonym">Haematococcus pluvialis</name>
    <dbReference type="NCBI Taxonomy" id="44745"/>
    <lineage>
        <taxon>Eukaryota</taxon>
        <taxon>Viridiplantae</taxon>
        <taxon>Chlorophyta</taxon>
        <taxon>core chlorophytes</taxon>
        <taxon>Chlorophyceae</taxon>
        <taxon>CS clade</taxon>
        <taxon>Chlamydomonadales</taxon>
        <taxon>Haematococcaceae</taxon>
        <taxon>Haematococcus</taxon>
    </lineage>
</organism>
<evidence type="ECO:0000256" key="1">
    <source>
        <dbReference type="SAM" id="MobiDB-lite"/>
    </source>
</evidence>
<evidence type="ECO:0000313" key="3">
    <source>
        <dbReference type="Proteomes" id="UP000485058"/>
    </source>
</evidence>
<dbReference type="AlphaFoldDB" id="A0A6A0AGG8"/>
<protein>
    <submittedName>
        <fullName evidence="2">Uncharacterized protein</fullName>
    </submittedName>
</protein>
<dbReference type="Proteomes" id="UP000485058">
    <property type="component" value="Unassembled WGS sequence"/>
</dbReference>
<feature type="region of interest" description="Disordered" evidence="1">
    <location>
        <begin position="130"/>
        <end position="150"/>
    </location>
</feature>
<gene>
    <name evidence="2" type="ORF">HaLaN_30943</name>
</gene>
<keyword evidence="3" id="KW-1185">Reference proteome</keyword>
<sequence length="150" mass="15366">MDVRRSGCLLTRGQAQAYAATPELSTELALPVKEFLSSSLAASPYTSDIPDTPAGLLSIEPGTDVVDATFTLPGLDPIELAVSQVSGVSAATGSSGISPRNSPIVMAASLVAHGILPSPVQLEQRVVQAGGQSLAPRNRMARPFSSRGPA</sequence>
<evidence type="ECO:0000313" key="2">
    <source>
        <dbReference type="EMBL" id="GFH31826.1"/>
    </source>
</evidence>
<reference evidence="2 3" key="1">
    <citation type="submission" date="2020-02" db="EMBL/GenBank/DDBJ databases">
        <title>Draft genome sequence of Haematococcus lacustris strain NIES-144.</title>
        <authorList>
            <person name="Morimoto D."/>
            <person name="Nakagawa S."/>
            <person name="Yoshida T."/>
            <person name="Sawayama S."/>
        </authorList>
    </citation>
    <scope>NUCLEOTIDE SEQUENCE [LARGE SCALE GENOMIC DNA]</scope>
    <source>
        <strain evidence="2 3">NIES-144</strain>
    </source>
</reference>
<name>A0A6A0AGG8_HAELA</name>